<comment type="caution">
    <text evidence="3">The sequence shown here is derived from an EMBL/GenBank/DDBJ whole genome shotgun (WGS) entry which is preliminary data.</text>
</comment>
<dbReference type="InterPro" id="IPR017918">
    <property type="entry name" value="N-reg_PII_CS"/>
</dbReference>
<dbReference type="InterPro" id="IPR002187">
    <property type="entry name" value="N-reg_PII"/>
</dbReference>
<reference evidence="3" key="2">
    <citation type="submission" date="2020-09" db="EMBL/GenBank/DDBJ databases">
        <authorList>
            <person name="Sun Q."/>
            <person name="Zhou Y."/>
        </authorList>
    </citation>
    <scope>NUCLEOTIDE SEQUENCE</scope>
    <source>
        <strain evidence="3">CGMCC 1.12785</strain>
    </source>
</reference>
<protein>
    <submittedName>
        <fullName evidence="3">Nitrogen regulatory protein P-II 1</fullName>
    </submittedName>
</protein>
<dbReference type="PROSITE" id="PS00638">
    <property type="entry name" value="PII_GLNB_CTER"/>
    <property type="match status" value="1"/>
</dbReference>
<dbReference type="Proteomes" id="UP000616114">
    <property type="component" value="Unassembled WGS sequence"/>
</dbReference>
<proteinExistence type="inferred from homology"/>
<dbReference type="PROSITE" id="PS51343">
    <property type="entry name" value="PII_GLNB_DOM"/>
    <property type="match status" value="1"/>
</dbReference>
<dbReference type="SMART" id="SM00938">
    <property type="entry name" value="P-II"/>
    <property type="match status" value="1"/>
</dbReference>
<dbReference type="PRINTS" id="PR00340">
    <property type="entry name" value="PIIGLNB"/>
</dbReference>
<dbReference type="GO" id="GO:0006808">
    <property type="term" value="P:regulation of nitrogen utilization"/>
    <property type="evidence" value="ECO:0007669"/>
    <property type="project" value="InterPro"/>
</dbReference>
<dbReference type="InterPro" id="IPR011322">
    <property type="entry name" value="N-reg_PII-like_a/b"/>
</dbReference>
<dbReference type="SUPFAM" id="SSF54913">
    <property type="entry name" value="GlnB-like"/>
    <property type="match status" value="1"/>
</dbReference>
<keyword evidence="4" id="KW-1185">Reference proteome</keyword>
<dbReference type="EMBL" id="BMFY01000010">
    <property type="protein sequence ID" value="GGA19469.1"/>
    <property type="molecule type" value="Genomic_DNA"/>
</dbReference>
<keyword evidence="1" id="KW-0597">Phosphoprotein</keyword>
<evidence type="ECO:0000313" key="3">
    <source>
        <dbReference type="EMBL" id="GGA19469.1"/>
    </source>
</evidence>
<organism evidence="3 4">
    <name type="scientific">Sediminivirga luteola</name>
    <dbReference type="NCBI Taxonomy" id="1774748"/>
    <lineage>
        <taxon>Bacteria</taxon>
        <taxon>Bacillati</taxon>
        <taxon>Actinomycetota</taxon>
        <taxon>Actinomycetes</taxon>
        <taxon>Micrococcales</taxon>
        <taxon>Brevibacteriaceae</taxon>
        <taxon>Sediminivirga</taxon>
    </lineage>
</organism>
<dbReference type="GO" id="GO:0005524">
    <property type="term" value="F:ATP binding"/>
    <property type="evidence" value="ECO:0007669"/>
    <property type="project" value="TreeGrafter"/>
</dbReference>
<name>A0A8J2TZ50_9MICO</name>
<dbReference type="AlphaFoldDB" id="A0A8J2TZ50"/>
<dbReference type="RefSeq" id="WP_188551064.1">
    <property type="nucleotide sequence ID" value="NZ_BMFY01000010.1"/>
</dbReference>
<dbReference type="InterPro" id="IPR015867">
    <property type="entry name" value="N-reg_PII/ATP_PRibTrfase_C"/>
</dbReference>
<evidence type="ECO:0000256" key="1">
    <source>
        <dbReference type="PIRSR" id="PIRSR602187-50"/>
    </source>
</evidence>
<feature type="modified residue" description="O-UMP-tyrosine" evidence="1">
    <location>
        <position position="51"/>
    </location>
</feature>
<dbReference type="GO" id="GO:0005829">
    <property type="term" value="C:cytosol"/>
    <property type="evidence" value="ECO:0007669"/>
    <property type="project" value="TreeGrafter"/>
</dbReference>
<evidence type="ECO:0000313" key="4">
    <source>
        <dbReference type="Proteomes" id="UP000616114"/>
    </source>
</evidence>
<sequence length="112" mass="12009">MKLITAVIQPTRLDEVSAALAEAGFTGLTITEVKGHGAQAGRTEYYRGTAYTVEFRTKIRIELLVGDGRLDDALAVITRAAKTGEIGDGKVWVTDVVETIRVRTGETGESAI</sequence>
<dbReference type="Pfam" id="PF00543">
    <property type="entry name" value="P-II"/>
    <property type="match status" value="1"/>
</dbReference>
<dbReference type="GO" id="GO:0030234">
    <property type="term" value="F:enzyme regulator activity"/>
    <property type="evidence" value="ECO:0007669"/>
    <property type="project" value="InterPro"/>
</dbReference>
<comment type="similarity">
    <text evidence="2">Belongs to the P(II) protein family.</text>
</comment>
<dbReference type="PANTHER" id="PTHR30115:SF11">
    <property type="entry name" value="NITROGEN REGULATORY PROTEIN P-II HOMOLOG"/>
    <property type="match status" value="1"/>
</dbReference>
<reference evidence="3" key="1">
    <citation type="journal article" date="2014" name="Int. J. Syst. Evol. Microbiol.">
        <title>Complete genome sequence of Corynebacterium casei LMG S-19264T (=DSM 44701T), isolated from a smear-ripened cheese.</title>
        <authorList>
            <consortium name="US DOE Joint Genome Institute (JGI-PGF)"/>
            <person name="Walter F."/>
            <person name="Albersmeier A."/>
            <person name="Kalinowski J."/>
            <person name="Ruckert C."/>
        </authorList>
    </citation>
    <scope>NUCLEOTIDE SEQUENCE</scope>
    <source>
        <strain evidence="3">CGMCC 1.12785</strain>
    </source>
</reference>
<dbReference type="Gene3D" id="3.30.70.120">
    <property type="match status" value="1"/>
</dbReference>
<evidence type="ECO:0000256" key="2">
    <source>
        <dbReference type="RuleBase" id="RU003936"/>
    </source>
</evidence>
<dbReference type="PANTHER" id="PTHR30115">
    <property type="entry name" value="NITROGEN REGULATORY PROTEIN P-II"/>
    <property type="match status" value="1"/>
</dbReference>
<gene>
    <name evidence="3" type="primary">glnB</name>
    <name evidence="3" type="ORF">GCM10011333_23220</name>
</gene>
<accession>A0A8J2TZ50</accession>